<protein>
    <recommendedName>
        <fullName evidence="4">Coenzyme Q-binding protein COQ10 START domain-containing protein</fullName>
    </recommendedName>
</protein>
<feature type="chain" id="PRO_5025529684" description="Coenzyme Q-binding protein COQ10 START domain-containing protein" evidence="1">
    <location>
        <begin position="23"/>
        <end position="203"/>
    </location>
</feature>
<dbReference type="GeneID" id="54283083"/>
<evidence type="ECO:0008006" key="4">
    <source>
        <dbReference type="Google" id="ProtNLM"/>
    </source>
</evidence>
<sequence length="203" mass="22692">MFWIKWGLTVPLLFSLLDGGQCQTNLPDVPPGVFTASARIVIYNTTTAAAWEALTNFPKYPDWNPFVRSSIVVSPWNITLPEQRPVEGKRLFLRTQIPPLPLPVNRYTPDNPLNIAFAYENVTHIQPELGRLAWDYQAAPDEALSAERWQAISDIGEGRVLYEAREVFHGSLAPVLKALQGEGLQKSFEGQAAGLKLYLESQS</sequence>
<evidence type="ECO:0000313" key="3">
    <source>
        <dbReference type="Proteomes" id="UP000799778"/>
    </source>
</evidence>
<dbReference type="Proteomes" id="UP000799778">
    <property type="component" value="Unassembled WGS sequence"/>
</dbReference>
<feature type="signal peptide" evidence="1">
    <location>
        <begin position="1"/>
        <end position="22"/>
    </location>
</feature>
<dbReference type="RefSeq" id="XP_033390604.1">
    <property type="nucleotide sequence ID" value="XM_033525686.1"/>
</dbReference>
<dbReference type="SUPFAM" id="SSF55961">
    <property type="entry name" value="Bet v1-like"/>
    <property type="match status" value="1"/>
</dbReference>
<keyword evidence="3" id="KW-1185">Reference proteome</keyword>
<gene>
    <name evidence="2" type="ORF">BU24DRAFT_405146</name>
</gene>
<evidence type="ECO:0000313" key="2">
    <source>
        <dbReference type="EMBL" id="KAF2022265.1"/>
    </source>
</evidence>
<dbReference type="AlphaFoldDB" id="A0A6A5Y9J8"/>
<dbReference type="EMBL" id="ML978066">
    <property type="protein sequence ID" value="KAF2022265.1"/>
    <property type="molecule type" value="Genomic_DNA"/>
</dbReference>
<accession>A0A6A5Y9J8</accession>
<name>A0A6A5Y9J8_9PLEO</name>
<organism evidence="2 3">
    <name type="scientific">Aaosphaeria arxii CBS 175.79</name>
    <dbReference type="NCBI Taxonomy" id="1450172"/>
    <lineage>
        <taxon>Eukaryota</taxon>
        <taxon>Fungi</taxon>
        <taxon>Dikarya</taxon>
        <taxon>Ascomycota</taxon>
        <taxon>Pezizomycotina</taxon>
        <taxon>Dothideomycetes</taxon>
        <taxon>Pleosporomycetidae</taxon>
        <taxon>Pleosporales</taxon>
        <taxon>Pleosporales incertae sedis</taxon>
        <taxon>Aaosphaeria</taxon>
    </lineage>
</organism>
<proteinExistence type="predicted"/>
<evidence type="ECO:0000256" key="1">
    <source>
        <dbReference type="SAM" id="SignalP"/>
    </source>
</evidence>
<dbReference type="OrthoDB" id="509124at2759"/>
<dbReference type="Gene3D" id="3.30.530.20">
    <property type="match status" value="1"/>
</dbReference>
<reference evidence="2" key="1">
    <citation type="journal article" date="2020" name="Stud. Mycol.">
        <title>101 Dothideomycetes genomes: a test case for predicting lifestyles and emergence of pathogens.</title>
        <authorList>
            <person name="Haridas S."/>
            <person name="Albert R."/>
            <person name="Binder M."/>
            <person name="Bloem J."/>
            <person name="Labutti K."/>
            <person name="Salamov A."/>
            <person name="Andreopoulos B."/>
            <person name="Baker S."/>
            <person name="Barry K."/>
            <person name="Bills G."/>
            <person name="Bluhm B."/>
            <person name="Cannon C."/>
            <person name="Castanera R."/>
            <person name="Culley D."/>
            <person name="Daum C."/>
            <person name="Ezra D."/>
            <person name="Gonzalez J."/>
            <person name="Henrissat B."/>
            <person name="Kuo A."/>
            <person name="Liang C."/>
            <person name="Lipzen A."/>
            <person name="Lutzoni F."/>
            <person name="Magnuson J."/>
            <person name="Mondo S."/>
            <person name="Nolan M."/>
            <person name="Ohm R."/>
            <person name="Pangilinan J."/>
            <person name="Park H.-J."/>
            <person name="Ramirez L."/>
            <person name="Alfaro M."/>
            <person name="Sun H."/>
            <person name="Tritt A."/>
            <person name="Yoshinaga Y."/>
            <person name="Zwiers L.-H."/>
            <person name="Turgeon B."/>
            <person name="Goodwin S."/>
            <person name="Spatafora J."/>
            <person name="Crous P."/>
            <person name="Grigoriev I."/>
        </authorList>
    </citation>
    <scope>NUCLEOTIDE SEQUENCE</scope>
    <source>
        <strain evidence="2">CBS 175.79</strain>
    </source>
</reference>
<keyword evidence="1" id="KW-0732">Signal</keyword>
<dbReference type="CDD" id="cd07822">
    <property type="entry name" value="SRPBCC_4"/>
    <property type="match status" value="1"/>
</dbReference>
<dbReference type="InterPro" id="IPR023393">
    <property type="entry name" value="START-like_dom_sf"/>
</dbReference>